<reference evidence="1 2" key="1">
    <citation type="submission" date="2018-04" db="EMBL/GenBank/DDBJ databases">
        <title>Genomic Encyclopedia of Archaeal and Bacterial Type Strains, Phase II (KMG-II): from individual species to whole genera.</title>
        <authorList>
            <person name="Goeker M."/>
        </authorList>
    </citation>
    <scope>NUCLEOTIDE SEQUENCE [LARGE SCALE GENOMIC DNA]</scope>
    <source>
        <strain evidence="1 2">DSM 25731</strain>
    </source>
</reference>
<sequence>MKKLKLNESKLKLHKEKITKLNAKENLQIKGGATDWPDTAKYCEPIRITQGDCDIPTIGHDDGPNCLSATDWGWCWCHGI</sequence>
<gene>
    <name evidence="1" type="ORF">C8N46_101223</name>
</gene>
<protein>
    <recommendedName>
        <fullName evidence="3">Natural product</fullName>
    </recommendedName>
</protein>
<evidence type="ECO:0000313" key="2">
    <source>
        <dbReference type="Proteomes" id="UP000244090"/>
    </source>
</evidence>
<evidence type="ECO:0008006" key="3">
    <source>
        <dbReference type="Google" id="ProtNLM"/>
    </source>
</evidence>
<dbReference type="AlphaFoldDB" id="A0A2T6C5Q7"/>
<dbReference type="EMBL" id="QBKT01000001">
    <property type="protein sequence ID" value="PTX63622.1"/>
    <property type="molecule type" value="Genomic_DNA"/>
</dbReference>
<dbReference type="RefSeq" id="WP_108113010.1">
    <property type="nucleotide sequence ID" value="NZ_QBKT01000001.1"/>
</dbReference>
<comment type="caution">
    <text evidence="1">The sequence shown here is derived from an EMBL/GenBank/DDBJ whole genome shotgun (WGS) entry which is preliminary data.</text>
</comment>
<dbReference type="OrthoDB" id="1452680at2"/>
<evidence type="ECO:0000313" key="1">
    <source>
        <dbReference type="EMBL" id="PTX63622.1"/>
    </source>
</evidence>
<keyword evidence="2" id="KW-1185">Reference proteome</keyword>
<proteinExistence type="predicted"/>
<dbReference type="Proteomes" id="UP000244090">
    <property type="component" value="Unassembled WGS sequence"/>
</dbReference>
<accession>A0A2T6C5Q7</accession>
<organism evidence="1 2">
    <name type="scientific">Kordia periserrulae</name>
    <dbReference type="NCBI Taxonomy" id="701523"/>
    <lineage>
        <taxon>Bacteria</taxon>
        <taxon>Pseudomonadati</taxon>
        <taxon>Bacteroidota</taxon>
        <taxon>Flavobacteriia</taxon>
        <taxon>Flavobacteriales</taxon>
        <taxon>Flavobacteriaceae</taxon>
        <taxon>Kordia</taxon>
    </lineage>
</organism>
<name>A0A2T6C5Q7_9FLAO</name>